<evidence type="ECO:0000256" key="1">
    <source>
        <dbReference type="SAM" id="MobiDB-lite"/>
    </source>
</evidence>
<evidence type="ECO:0000313" key="4">
    <source>
        <dbReference type="Proteomes" id="UP000256829"/>
    </source>
</evidence>
<dbReference type="Gene3D" id="1.25.40.10">
    <property type="entry name" value="Tetratricopeptide repeat domain"/>
    <property type="match status" value="2"/>
</dbReference>
<reference evidence="3 4" key="1">
    <citation type="submission" date="2018-08" db="EMBL/GenBank/DDBJ databases">
        <title>Lysobacter soli KCTC 22011, whole genome shotgun sequence.</title>
        <authorList>
            <person name="Zhang X."/>
            <person name="Feng G."/>
            <person name="Zhu H."/>
        </authorList>
    </citation>
    <scope>NUCLEOTIDE SEQUENCE [LARGE SCALE GENOMIC DNA]</scope>
    <source>
        <strain evidence="3 4">KCTC 22011</strain>
    </source>
</reference>
<accession>A0A3D8VAJ2</accession>
<feature type="chain" id="PRO_5017786885" evidence="2">
    <location>
        <begin position="31"/>
        <end position="404"/>
    </location>
</feature>
<sequence length="404" mass="44303">MNKFSLRNRSILAAAIGAVLVFGAVSQVNAQSAQQRAEERRARQAEGKQKSAKPAEEYPQATRQVEAKASSKGGQKLQKMMGLYDDDKGTEARAAADEIIATETFNAYDRAFAAQMAAQIAYDADDTAAAKNYLRKAIELNGLDNNGHYGAMYMLAQLQLQDEQYAESLKTLDTFFNETKSTKPEQLVVKGNALYRLERYPEAATVLKQAIDSSPTPKPEWQQLLMATYAESGNAGEAAKMAEAVAAKNPNDKRAQLNLAAVYQQGEMYDKSAAVLEKLRASGQLTEDKEYRQLYATYLNMDGKEKEAIAVINDGIQKGVLKPDYQTYLAQAQAYYFSDQAGPAIDAYKKAAPLAPDGEAYLNLARVLWQEDRIPEAKEAAKQAVAKGVKKPDDAKKILALPGK</sequence>
<feature type="compositionally biased region" description="Basic and acidic residues" evidence="1">
    <location>
        <begin position="36"/>
        <end position="56"/>
    </location>
</feature>
<dbReference type="InterPro" id="IPR011990">
    <property type="entry name" value="TPR-like_helical_dom_sf"/>
</dbReference>
<keyword evidence="4" id="KW-1185">Reference proteome</keyword>
<dbReference type="AlphaFoldDB" id="A0A3D8VAJ2"/>
<gene>
    <name evidence="3" type="ORF">DX912_13685</name>
</gene>
<keyword evidence="2" id="KW-0732">Signal</keyword>
<dbReference type="PANTHER" id="PTHR12558">
    <property type="entry name" value="CELL DIVISION CYCLE 16,23,27"/>
    <property type="match status" value="1"/>
</dbReference>
<name>A0A3D8VAJ2_9GAMM</name>
<dbReference type="Proteomes" id="UP000256829">
    <property type="component" value="Unassembled WGS sequence"/>
</dbReference>
<dbReference type="InterPro" id="IPR019734">
    <property type="entry name" value="TPR_rpt"/>
</dbReference>
<proteinExistence type="predicted"/>
<organism evidence="3 4">
    <name type="scientific">Lysobacter soli</name>
    <dbReference type="NCBI Taxonomy" id="453783"/>
    <lineage>
        <taxon>Bacteria</taxon>
        <taxon>Pseudomonadati</taxon>
        <taxon>Pseudomonadota</taxon>
        <taxon>Gammaproteobacteria</taxon>
        <taxon>Lysobacterales</taxon>
        <taxon>Lysobacteraceae</taxon>
        <taxon>Lysobacter</taxon>
    </lineage>
</organism>
<dbReference type="Pfam" id="PF13181">
    <property type="entry name" value="TPR_8"/>
    <property type="match status" value="1"/>
</dbReference>
<dbReference type="SUPFAM" id="SSF48452">
    <property type="entry name" value="TPR-like"/>
    <property type="match status" value="2"/>
</dbReference>
<feature type="signal peptide" evidence="2">
    <location>
        <begin position="1"/>
        <end position="30"/>
    </location>
</feature>
<dbReference type="RefSeq" id="WP_115843168.1">
    <property type="nucleotide sequence ID" value="NZ_QTJR01000010.1"/>
</dbReference>
<dbReference type="Pfam" id="PF14559">
    <property type="entry name" value="TPR_19"/>
    <property type="match status" value="1"/>
</dbReference>
<dbReference type="PANTHER" id="PTHR12558:SF13">
    <property type="entry name" value="CELL DIVISION CYCLE PROTEIN 27 HOMOLOG"/>
    <property type="match status" value="1"/>
</dbReference>
<evidence type="ECO:0000313" key="3">
    <source>
        <dbReference type="EMBL" id="RDY66325.1"/>
    </source>
</evidence>
<comment type="caution">
    <text evidence="3">The sequence shown here is derived from an EMBL/GenBank/DDBJ whole genome shotgun (WGS) entry which is preliminary data.</text>
</comment>
<dbReference type="SMART" id="SM00028">
    <property type="entry name" value="TPR"/>
    <property type="match status" value="4"/>
</dbReference>
<dbReference type="Pfam" id="PF13432">
    <property type="entry name" value="TPR_16"/>
    <property type="match status" value="1"/>
</dbReference>
<dbReference type="EMBL" id="QTJR01000010">
    <property type="protein sequence ID" value="RDY66325.1"/>
    <property type="molecule type" value="Genomic_DNA"/>
</dbReference>
<protein>
    <submittedName>
        <fullName evidence="3">Uncharacterized protein</fullName>
    </submittedName>
</protein>
<feature type="region of interest" description="Disordered" evidence="1">
    <location>
        <begin position="35"/>
        <end position="74"/>
    </location>
</feature>
<evidence type="ECO:0000256" key="2">
    <source>
        <dbReference type="SAM" id="SignalP"/>
    </source>
</evidence>